<dbReference type="GO" id="GO:0052621">
    <property type="term" value="F:diguanylate cyclase activity"/>
    <property type="evidence" value="ECO:0007669"/>
    <property type="project" value="TreeGrafter"/>
</dbReference>
<dbReference type="GO" id="GO:0005886">
    <property type="term" value="C:plasma membrane"/>
    <property type="evidence" value="ECO:0007669"/>
    <property type="project" value="TreeGrafter"/>
</dbReference>
<evidence type="ECO:0000313" key="2">
    <source>
        <dbReference type="EMBL" id="KAB1651692.1"/>
    </source>
</evidence>
<dbReference type="PROSITE" id="PS50887">
    <property type="entry name" value="GGDEF"/>
    <property type="match status" value="1"/>
</dbReference>
<dbReference type="SMART" id="SM00267">
    <property type="entry name" value="GGDEF"/>
    <property type="match status" value="1"/>
</dbReference>
<keyword evidence="3" id="KW-1185">Reference proteome</keyword>
<dbReference type="InterPro" id="IPR050469">
    <property type="entry name" value="Diguanylate_Cyclase"/>
</dbReference>
<dbReference type="CDD" id="cd01949">
    <property type="entry name" value="GGDEF"/>
    <property type="match status" value="1"/>
</dbReference>
<dbReference type="Gene3D" id="3.30.70.270">
    <property type="match status" value="1"/>
</dbReference>
<dbReference type="InterPro" id="IPR043128">
    <property type="entry name" value="Rev_trsase/Diguanyl_cyclase"/>
</dbReference>
<dbReference type="PANTHER" id="PTHR45138:SF9">
    <property type="entry name" value="DIGUANYLATE CYCLASE DGCM-RELATED"/>
    <property type="match status" value="1"/>
</dbReference>
<organism evidence="2 3">
    <name type="scientific">Pseudoclavibacter chungangensis</name>
    <dbReference type="NCBI Taxonomy" id="587635"/>
    <lineage>
        <taxon>Bacteria</taxon>
        <taxon>Bacillati</taxon>
        <taxon>Actinomycetota</taxon>
        <taxon>Actinomycetes</taxon>
        <taxon>Micrococcales</taxon>
        <taxon>Microbacteriaceae</taxon>
        <taxon>Pseudoclavibacter</taxon>
    </lineage>
</organism>
<dbReference type="EMBL" id="WBJZ01000048">
    <property type="protein sequence ID" value="KAB1651692.1"/>
    <property type="molecule type" value="Genomic_DNA"/>
</dbReference>
<evidence type="ECO:0000313" key="3">
    <source>
        <dbReference type="Proteomes" id="UP000467240"/>
    </source>
</evidence>
<accession>A0A7J5BP69</accession>
<dbReference type="GO" id="GO:1902201">
    <property type="term" value="P:negative regulation of bacterial-type flagellum-dependent cell motility"/>
    <property type="evidence" value="ECO:0007669"/>
    <property type="project" value="TreeGrafter"/>
</dbReference>
<reference evidence="2 3" key="1">
    <citation type="submission" date="2019-09" db="EMBL/GenBank/DDBJ databases">
        <title>Phylogeny of genus Pseudoclavibacter and closely related genus.</title>
        <authorList>
            <person name="Li Y."/>
        </authorList>
    </citation>
    <scope>NUCLEOTIDE SEQUENCE [LARGE SCALE GENOMIC DNA]</scope>
    <source>
        <strain evidence="2 3">DSM 23821</strain>
    </source>
</reference>
<sequence>MDAKELDENWRRACRANPILSRLGDPSDSAQLIADVLSRVQGLGHPPDAVLRGLAVGFAMSGWEGNPEAAYLQLATLVIEASKDPQADLREALQVLSVVGDASVSNLLDVWRTEAEEDRLTRLGNRRRMEAVTRDWVRTEVTFDYASIDVDGLKAVNDGPGGHEAGDELLRTVAAHLTSTLPNDLCHIFRYGGDEFGVVMKRSEDGAALRERLDEVVQGLPGEISFSWGVSTWPDEDNEVHTVIRYADERMYEQKRMKKSSDVSDATQ</sequence>
<gene>
    <name evidence="2" type="ORF">F8O01_17685</name>
</gene>
<proteinExistence type="predicted"/>
<dbReference type="InterPro" id="IPR000160">
    <property type="entry name" value="GGDEF_dom"/>
</dbReference>
<comment type="caution">
    <text evidence="2">The sequence shown here is derived from an EMBL/GenBank/DDBJ whole genome shotgun (WGS) entry which is preliminary data.</text>
</comment>
<dbReference type="PANTHER" id="PTHR45138">
    <property type="entry name" value="REGULATORY COMPONENTS OF SENSORY TRANSDUCTION SYSTEM"/>
    <property type="match status" value="1"/>
</dbReference>
<dbReference type="RefSeq" id="WP_158042207.1">
    <property type="nucleotide sequence ID" value="NZ_JACCFV010000001.1"/>
</dbReference>
<dbReference type="NCBIfam" id="TIGR00254">
    <property type="entry name" value="GGDEF"/>
    <property type="match status" value="1"/>
</dbReference>
<dbReference type="SUPFAM" id="SSF55073">
    <property type="entry name" value="Nucleotide cyclase"/>
    <property type="match status" value="1"/>
</dbReference>
<dbReference type="GO" id="GO:0043709">
    <property type="term" value="P:cell adhesion involved in single-species biofilm formation"/>
    <property type="evidence" value="ECO:0007669"/>
    <property type="project" value="TreeGrafter"/>
</dbReference>
<protein>
    <submittedName>
        <fullName evidence="2">GGDEF domain-containing protein</fullName>
    </submittedName>
</protein>
<dbReference type="Pfam" id="PF00990">
    <property type="entry name" value="GGDEF"/>
    <property type="match status" value="1"/>
</dbReference>
<dbReference type="Proteomes" id="UP000467240">
    <property type="component" value="Unassembled WGS sequence"/>
</dbReference>
<feature type="domain" description="GGDEF" evidence="1">
    <location>
        <begin position="141"/>
        <end position="268"/>
    </location>
</feature>
<dbReference type="OrthoDB" id="23692at2"/>
<dbReference type="InterPro" id="IPR029787">
    <property type="entry name" value="Nucleotide_cyclase"/>
</dbReference>
<evidence type="ECO:0000259" key="1">
    <source>
        <dbReference type="PROSITE" id="PS50887"/>
    </source>
</evidence>
<name>A0A7J5BP69_9MICO</name>
<dbReference type="AlphaFoldDB" id="A0A7J5BP69"/>